<dbReference type="Gene3D" id="2.130.10.10">
    <property type="entry name" value="YVTN repeat-like/Quinoprotein amine dehydrogenase"/>
    <property type="match status" value="1"/>
</dbReference>
<reference evidence="1" key="1">
    <citation type="submission" date="2006-10" db="EMBL/GenBank/DDBJ databases">
        <authorList>
            <person name="Amadeo P."/>
            <person name="Zhao Q."/>
            <person name="Wortman J."/>
            <person name="Fraser-Liggett C."/>
            <person name="Carlton J."/>
        </authorList>
    </citation>
    <scope>NUCLEOTIDE SEQUENCE</scope>
    <source>
        <strain evidence="1">G3</strain>
    </source>
</reference>
<evidence type="ECO:0008006" key="3">
    <source>
        <dbReference type="Google" id="ProtNLM"/>
    </source>
</evidence>
<dbReference type="EMBL" id="DS113244">
    <property type="protein sequence ID" value="EAY16269.1"/>
    <property type="molecule type" value="Genomic_DNA"/>
</dbReference>
<dbReference type="RefSeq" id="XP_001328492.1">
    <property type="nucleotide sequence ID" value="XM_001328457.1"/>
</dbReference>
<evidence type="ECO:0000313" key="2">
    <source>
        <dbReference type="Proteomes" id="UP000001542"/>
    </source>
</evidence>
<dbReference type="SMR" id="A2DTG0"/>
<proteinExistence type="predicted"/>
<dbReference type="Proteomes" id="UP000001542">
    <property type="component" value="Unassembled WGS sequence"/>
</dbReference>
<sequence length="308" mass="33436">MSLRIVKGISASDDTITALHWGSLGLVAGSVTGDLFVWPVDMTPDGGLCHLNDYQFYDTHKMAVSSISSIEDLVISISLDESIYATKIVNNTLVEESEKKPQHVGQRILTEIKEPFSVQTVPNLGLIFISTLEGFVYAVDKEFNIKAKKQLINSEIVALSVHGPSNRGAIIGSRDLILFDLSTLEIVKKLTITADNLDSLCFSTDGLSILITTTEGTLRIVDTIAFREVGCQKIDIGELNDLAPINYGKRYIVAGSEGKVGVFNLNHMIKETGIKVTSGLVKCVAVQQDDMKVAVAGADNMITLLDFN</sequence>
<evidence type="ECO:0000313" key="1">
    <source>
        <dbReference type="EMBL" id="EAY16269.1"/>
    </source>
</evidence>
<gene>
    <name evidence="1" type="ORF">TVAG_423220</name>
</gene>
<keyword evidence="2" id="KW-1185">Reference proteome</keyword>
<reference evidence="1" key="2">
    <citation type="journal article" date="2007" name="Science">
        <title>Draft genome sequence of the sexually transmitted pathogen Trichomonas vaginalis.</title>
        <authorList>
            <person name="Carlton J.M."/>
            <person name="Hirt R.P."/>
            <person name="Silva J.C."/>
            <person name="Delcher A.L."/>
            <person name="Schatz M."/>
            <person name="Zhao Q."/>
            <person name="Wortman J.R."/>
            <person name="Bidwell S.L."/>
            <person name="Alsmark U.C.M."/>
            <person name="Besteiro S."/>
            <person name="Sicheritz-Ponten T."/>
            <person name="Noel C.J."/>
            <person name="Dacks J.B."/>
            <person name="Foster P.G."/>
            <person name="Simillion C."/>
            <person name="Van de Peer Y."/>
            <person name="Miranda-Saavedra D."/>
            <person name="Barton G.J."/>
            <person name="Westrop G.D."/>
            <person name="Mueller S."/>
            <person name="Dessi D."/>
            <person name="Fiori P.L."/>
            <person name="Ren Q."/>
            <person name="Paulsen I."/>
            <person name="Zhang H."/>
            <person name="Bastida-Corcuera F.D."/>
            <person name="Simoes-Barbosa A."/>
            <person name="Brown M.T."/>
            <person name="Hayes R.D."/>
            <person name="Mukherjee M."/>
            <person name="Okumura C.Y."/>
            <person name="Schneider R."/>
            <person name="Smith A.J."/>
            <person name="Vanacova S."/>
            <person name="Villalvazo M."/>
            <person name="Haas B.J."/>
            <person name="Pertea M."/>
            <person name="Feldblyum T.V."/>
            <person name="Utterback T.R."/>
            <person name="Shu C.L."/>
            <person name="Osoegawa K."/>
            <person name="de Jong P.J."/>
            <person name="Hrdy I."/>
            <person name="Horvathova L."/>
            <person name="Zubacova Z."/>
            <person name="Dolezal P."/>
            <person name="Malik S.B."/>
            <person name="Logsdon J.M. Jr."/>
            <person name="Henze K."/>
            <person name="Gupta A."/>
            <person name="Wang C.C."/>
            <person name="Dunne R.L."/>
            <person name="Upcroft J.A."/>
            <person name="Upcroft P."/>
            <person name="White O."/>
            <person name="Salzberg S.L."/>
            <person name="Tang P."/>
            <person name="Chiu C.-H."/>
            <person name="Lee Y.-S."/>
            <person name="Embley T.M."/>
            <person name="Coombs G.H."/>
            <person name="Mottram J.C."/>
            <person name="Tachezy J."/>
            <person name="Fraser-Liggett C.M."/>
            <person name="Johnson P.J."/>
        </authorList>
    </citation>
    <scope>NUCLEOTIDE SEQUENCE [LARGE SCALE GENOMIC DNA]</scope>
    <source>
        <strain evidence="1">G3</strain>
    </source>
</reference>
<dbReference type="OrthoDB" id="10265245at2759"/>
<organism evidence="1 2">
    <name type="scientific">Trichomonas vaginalis (strain ATCC PRA-98 / G3)</name>
    <dbReference type="NCBI Taxonomy" id="412133"/>
    <lineage>
        <taxon>Eukaryota</taxon>
        <taxon>Metamonada</taxon>
        <taxon>Parabasalia</taxon>
        <taxon>Trichomonadida</taxon>
        <taxon>Trichomonadidae</taxon>
        <taxon>Trichomonas</taxon>
    </lineage>
</organism>
<dbReference type="InterPro" id="IPR015943">
    <property type="entry name" value="WD40/YVTN_repeat-like_dom_sf"/>
</dbReference>
<accession>A2DTG0</accession>
<protein>
    <recommendedName>
        <fullName evidence="3">Anaphase-promoting complex subunit 4 WD40 domain-containing protein</fullName>
    </recommendedName>
</protein>
<name>A2DTG0_TRIV3</name>
<dbReference type="InterPro" id="IPR011047">
    <property type="entry name" value="Quinoprotein_ADH-like_sf"/>
</dbReference>
<dbReference type="InParanoid" id="A2DTG0"/>
<dbReference type="VEuPathDB" id="TrichDB:TVAGG3_0593420"/>
<dbReference type="KEGG" id="tva:4774277"/>
<dbReference type="SUPFAM" id="SSF50998">
    <property type="entry name" value="Quinoprotein alcohol dehydrogenase-like"/>
    <property type="match status" value="1"/>
</dbReference>
<dbReference type="AlphaFoldDB" id="A2DTG0"/>
<dbReference type="VEuPathDB" id="TrichDB:TVAG_423220"/>